<reference evidence="1" key="1">
    <citation type="submission" date="2024-08" db="EMBL/GenBank/DDBJ databases">
        <authorList>
            <person name="Yu S.T."/>
        </authorList>
    </citation>
    <scope>NUCLEOTIDE SEQUENCE</scope>
    <source>
        <strain evidence="1">R33</strain>
    </source>
</reference>
<dbReference type="AlphaFoldDB" id="A0AB39XZ63"/>
<evidence type="ECO:0000313" key="1">
    <source>
        <dbReference type="EMBL" id="XDV61537.1"/>
    </source>
</evidence>
<accession>A0AB39XZ63</accession>
<protein>
    <submittedName>
        <fullName evidence="1">Uncharacterized protein</fullName>
    </submittedName>
</protein>
<sequence length="150" mass="15854">MTDTTPNTLPAHGLRYVLGGPDDGRARRGFGWVAASPCVLVSVMHANNEVGTLQRIAAILTRSRPTFVSASKRREIKGTSMSAKITARTEPLGTSPRITAGVMDQNAVPDHQQALNCTRIAAAVYAAGVNETRDGKYEGIVHIALAASDA</sequence>
<dbReference type="RefSeq" id="WP_369776311.1">
    <property type="nucleotide sequence ID" value="NZ_CP165727.1"/>
</dbReference>
<proteinExistence type="predicted"/>
<name>A0AB39XZ63_9ACTN</name>
<gene>
    <name evidence="1" type="ORF">AB5J51_00270</name>
</gene>
<organism evidence="1">
    <name type="scientific">Streptomyces sp. R33</name>
    <dbReference type="NCBI Taxonomy" id="3238629"/>
    <lineage>
        <taxon>Bacteria</taxon>
        <taxon>Bacillati</taxon>
        <taxon>Actinomycetota</taxon>
        <taxon>Actinomycetes</taxon>
        <taxon>Kitasatosporales</taxon>
        <taxon>Streptomycetaceae</taxon>
        <taxon>Streptomyces</taxon>
    </lineage>
</organism>
<dbReference type="EMBL" id="CP165727">
    <property type="protein sequence ID" value="XDV61537.1"/>
    <property type="molecule type" value="Genomic_DNA"/>
</dbReference>